<gene>
    <name evidence="4" type="ORF">SAMN05421760_10278</name>
</gene>
<dbReference type="AlphaFoldDB" id="A0A1N7JY91"/>
<dbReference type="RefSeq" id="WP_054340925.1">
    <property type="nucleotide sequence ID" value="NZ_FTOE01000002.1"/>
</dbReference>
<dbReference type="Proteomes" id="UP000185999">
    <property type="component" value="Unassembled WGS sequence"/>
</dbReference>
<evidence type="ECO:0000313" key="4">
    <source>
        <dbReference type="EMBL" id="SIS54251.1"/>
    </source>
</evidence>
<proteinExistence type="predicted"/>
<dbReference type="UniPathway" id="UPA00917"/>
<accession>A0A1N7JY91</accession>
<reference evidence="5" key="1">
    <citation type="submission" date="2017-01" db="EMBL/GenBank/DDBJ databases">
        <authorList>
            <person name="Varghese N."/>
            <person name="Submissions S."/>
        </authorList>
    </citation>
    <scope>NUCLEOTIDE SEQUENCE [LARGE SCALE GENOMIC DNA]</scope>
    <source>
        <strain evidence="5">DSM 22306</strain>
    </source>
</reference>
<dbReference type="InterPro" id="IPR010123">
    <property type="entry name" value="PHA_synth_III_E"/>
</dbReference>
<sequence>MSSDTKEPIQALLQQQQDLLKQWINAQTAQEEPAKKAPPLESRDMARVAAILASQTTDFLQFGNNILDQIQQPPLPHGIEETLNQFRDYVHQQTGEALLKQWQLPENIAALFHTHSVQDDMLFENPYPNGLKGLLNLPSTGASHEFQQNIRDGIKFLLEYQEALGAYIQQYSQINQNATQALLIELTEGSKIIETLGELHDTWVDCYEHAYSDLLYTAEYQGSHGRISNAIMQLRKYSQDIRDTYFEATGLVTRKGLDTALQRQHTLRKEMRQINRTLTSLQSSSHQYPLSEISSAIKQLSEDVSNLRDELTKLTPLTVSTTMADTDEKS</sequence>
<dbReference type="STRING" id="619304.SAMN05421760_10278"/>
<name>A0A1N7JY91_9GAMM</name>
<dbReference type="EMBL" id="FTOE01000002">
    <property type="protein sequence ID" value="SIS54251.1"/>
    <property type="molecule type" value="Genomic_DNA"/>
</dbReference>
<evidence type="ECO:0000256" key="1">
    <source>
        <dbReference type="ARBA" id="ARBA00004683"/>
    </source>
</evidence>
<keyword evidence="5" id="KW-1185">Reference proteome</keyword>
<evidence type="ECO:0000256" key="2">
    <source>
        <dbReference type="ARBA" id="ARBA00019066"/>
    </source>
</evidence>
<dbReference type="GO" id="GO:0042619">
    <property type="term" value="P:poly-hydroxybutyrate biosynthetic process"/>
    <property type="evidence" value="ECO:0007669"/>
    <property type="project" value="UniProtKB-KW"/>
</dbReference>
<evidence type="ECO:0000313" key="5">
    <source>
        <dbReference type="Proteomes" id="UP000185999"/>
    </source>
</evidence>
<dbReference type="Pfam" id="PF09712">
    <property type="entry name" value="PHA_synth_III_E"/>
    <property type="match status" value="1"/>
</dbReference>
<evidence type="ECO:0000256" key="3">
    <source>
        <dbReference type="ARBA" id="ARBA00022752"/>
    </source>
</evidence>
<dbReference type="OrthoDB" id="6115526at2"/>
<keyword evidence="3" id="KW-0583">PHB biosynthesis</keyword>
<protein>
    <recommendedName>
        <fullName evidence="2">Poly(3-hydroxyalkanoate) polymerase subunit PhaE</fullName>
    </recommendedName>
</protein>
<organism evidence="4 5">
    <name type="scientific">Neptunomonas antarctica</name>
    <dbReference type="NCBI Taxonomy" id="619304"/>
    <lineage>
        <taxon>Bacteria</taxon>
        <taxon>Pseudomonadati</taxon>
        <taxon>Pseudomonadota</taxon>
        <taxon>Gammaproteobacteria</taxon>
        <taxon>Oceanospirillales</taxon>
        <taxon>Oceanospirillaceae</taxon>
        <taxon>Neptunomonas</taxon>
    </lineage>
</organism>
<comment type="pathway">
    <text evidence="1">Biopolymer metabolism; poly-(R)-3-hydroxybutanoate biosynthesis.</text>
</comment>